<dbReference type="Pfam" id="PF19781">
    <property type="entry name" value="DUF6266"/>
    <property type="match status" value="1"/>
</dbReference>
<name>A0A1I3D507_9SPHI</name>
<dbReference type="Proteomes" id="UP000198670">
    <property type="component" value="Unassembled WGS sequence"/>
</dbReference>
<keyword evidence="2" id="KW-1185">Reference proteome</keyword>
<dbReference type="STRING" id="1477437.SAMN05444682_101320"/>
<dbReference type="OrthoDB" id="665435at2"/>
<reference evidence="1 2" key="1">
    <citation type="submission" date="2016-10" db="EMBL/GenBank/DDBJ databases">
        <authorList>
            <person name="de Groot N.N."/>
        </authorList>
    </citation>
    <scope>NUCLEOTIDE SEQUENCE [LARGE SCALE GENOMIC DNA]</scope>
    <source>
        <strain evidence="1 2">RK1</strain>
    </source>
</reference>
<dbReference type="InterPro" id="IPR046233">
    <property type="entry name" value="DUF6266"/>
</dbReference>
<sequence length="213" mass="23842">MATFKEGINGPFKGKVGSVIGSRWRNISYMKGMYKVKRTKSKPSEKQAVQHHKFKLLNRFFMPIGPVLDIGFRGLTSRATAKNIAFSYNYDHAFMVEDDQVTLNYPALKFSHGSLFTAGAEKAILTHDGVKVVWNPKTYGVGGAMDDAGYAIAYSVSLDLLRCETALRHEGEVFISFGEAMKGNELHVWLFFADSRKKQVSRTEYIPLTDAEA</sequence>
<evidence type="ECO:0000313" key="1">
    <source>
        <dbReference type="EMBL" id="SFH81824.1"/>
    </source>
</evidence>
<proteinExistence type="predicted"/>
<gene>
    <name evidence="1" type="ORF">SAMN05444682_101320</name>
</gene>
<protein>
    <submittedName>
        <fullName evidence="1">Uncharacterized protein</fullName>
    </submittedName>
</protein>
<dbReference type="RefSeq" id="WP_090623183.1">
    <property type="nucleotide sequence ID" value="NZ_FOQO01000001.1"/>
</dbReference>
<evidence type="ECO:0000313" key="2">
    <source>
        <dbReference type="Proteomes" id="UP000198670"/>
    </source>
</evidence>
<dbReference type="AlphaFoldDB" id="A0A1I3D507"/>
<organism evidence="1 2">
    <name type="scientific">Parapedobacter indicus</name>
    <dbReference type="NCBI Taxonomy" id="1477437"/>
    <lineage>
        <taxon>Bacteria</taxon>
        <taxon>Pseudomonadati</taxon>
        <taxon>Bacteroidota</taxon>
        <taxon>Sphingobacteriia</taxon>
        <taxon>Sphingobacteriales</taxon>
        <taxon>Sphingobacteriaceae</taxon>
        <taxon>Parapedobacter</taxon>
    </lineage>
</organism>
<accession>A0A1I3D507</accession>
<dbReference type="EMBL" id="FOQO01000001">
    <property type="protein sequence ID" value="SFH81824.1"/>
    <property type="molecule type" value="Genomic_DNA"/>
</dbReference>